<dbReference type="Pfam" id="PF14299">
    <property type="entry name" value="PP2"/>
    <property type="match status" value="4"/>
</dbReference>
<dbReference type="InterPro" id="IPR001810">
    <property type="entry name" value="F-box_dom"/>
</dbReference>
<sequence length="756" mass="86230">MAEAERERLRSNPELPEECMREIVSRLNPKEWCRGCAVSQTFREACESDENWVTFLPPDWFAILSRTSAHLHFTSLKQLYLHLSDNPFLIDGNSMSFFLDKMSGKKCYLLSARDLCIIWGDTPFWSWVAVLDLVWRFDIHCKISTSMLSPKTNYATYLVFKLRSRASGFGSRYPLNASITTTQGGEVYEQTVCLSSLAREPRLQRKDGWLEPKMGDLFNEGGKNDELEIRLREIESGRCKSGLVFEGIEIRPTNGQTVTFSLQGTSALYGVILLCIGVGFLNLNPCFSLNPVLPCCLRKQTITGFGSRRPLNASIKTAQGGEVYEQTVFLRSRAKDPRLKRKDGWSETKMGEFFNEGGKEDELNIRLMDVESGRWKSGPIFEGIEIRPTNERERLRSNPELPEECMREIVSRLNPKEWCRGCAVSQKFREAGESDENWVTFLPPDWLAIRSTTSAHLHFTSLKQLYLHLSDNPILIDRNSMAFHLVLNYVHVKTKQVAVLDLVWRFDIHCKISTSMLSPKTNYATYLVFKLRSRASGFGSRYPLNASITTTQGGEVYEQTVCLSSLAREPRLQRKDGWLEAKMGDFFNEGGKNDELEIRLREIESGRCKSGLVFEGIEIRPTNGHFFLDKLSGKKCYLLSARDQCIIWGNPPLYWSWVSKPQSMFLPKSRFSQVAKLDLALLFVICCKISTSMLSPKTNYAAYLVFKLRRGATGFGSCRPLNASIKTTQGGEVYEQTVFLRSRAKDPRLKRKDGWS</sequence>
<dbReference type="Gene3D" id="1.20.1280.50">
    <property type="match status" value="1"/>
</dbReference>
<feature type="domain" description="F-box" evidence="1">
    <location>
        <begin position="395"/>
        <end position="441"/>
    </location>
</feature>
<dbReference type="Pfam" id="PF00646">
    <property type="entry name" value="F-box"/>
    <property type="match status" value="2"/>
</dbReference>
<feature type="domain" description="F-box" evidence="1">
    <location>
        <begin position="9"/>
        <end position="55"/>
    </location>
</feature>
<dbReference type="CDD" id="cd22162">
    <property type="entry name" value="F-box_AtSKIP3-like"/>
    <property type="match status" value="2"/>
</dbReference>
<accession>A0AAW0KRA1</accession>
<name>A0AAW0KRA1_QUESU</name>
<dbReference type="SUPFAM" id="SSF81383">
    <property type="entry name" value="F-box domain"/>
    <property type="match status" value="2"/>
</dbReference>
<dbReference type="InterPro" id="IPR025886">
    <property type="entry name" value="PP2-like"/>
</dbReference>
<comment type="caution">
    <text evidence="2">The sequence shown here is derived from an EMBL/GenBank/DDBJ whole genome shotgun (WGS) entry which is preliminary data.</text>
</comment>
<dbReference type="PROSITE" id="PS50181">
    <property type="entry name" value="FBOX"/>
    <property type="match status" value="2"/>
</dbReference>
<dbReference type="EMBL" id="PKMF04000246">
    <property type="protein sequence ID" value="KAK7841201.1"/>
    <property type="molecule type" value="Genomic_DNA"/>
</dbReference>
<keyword evidence="3" id="KW-1185">Reference proteome</keyword>
<evidence type="ECO:0000313" key="2">
    <source>
        <dbReference type="EMBL" id="KAK7841201.1"/>
    </source>
</evidence>
<dbReference type="Proteomes" id="UP000237347">
    <property type="component" value="Unassembled WGS sequence"/>
</dbReference>
<dbReference type="AlphaFoldDB" id="A0AAW0KRA1"/>
<reference evidence="2 3" key="1">
    <citation type="journal article" date="2018" name="Sci. Data">
        <title>The draft genome sequence of cork oak.</title>
        <authorList>
            <person name="Ramos A.M."/>
            <person name="Usie A."/>
            <person name="Barbosa P."/>
            <person name="Barros P.M."/>
            <person name="Capote T."/>
            <person name="Chaves I."/>
            <person name="Simoes F."/>
            <person name="Abreu I."/>
            <person name="Carrasquinho I."/>
            <person name="Faro C."/>
            <person name="Guimaraes J.B."/>
            <person name="Mendonca D."/>
            <person name="Nobrega F."/>
            <person name="Rodrigues L."/>
            <person name="Saibo N.J.M."/>
            <person name="Varela M.C."/>
            <person name="Egas C."/>
            <person name="Matos J."/>
            <person name="Miguel C.M."/>
            <person name="Oliveira M.M."/>
            <person name="Ricardo C.P."/>
            <person name="Goncalves S."/>
        </authorList>
    </citation>
    <scope>NUCLEOTIDE SEQUENCE [LARGE SCALE GENOMIC DNA]</scope>
    <source>
        <strain evidence="3">cv. HL8</strain>
    </source>
</reference>
<dbReference type="SMART" id="SM00256">
    <property type="entry name" value="FBOX"/>
    <property type="match status" value="2"/>
</dbReference>
<dbReference type="PANTHER" id="PTHR32278:SF111">
    <property type="entry name" value="F-BOX PROTEIN PP2-B12-RELATED"/>
    <property type="match status" value="1"/>
</dbReference>
<organism evidence="2 3">
    <name type="scientific">Quercus suber</name>
    <name type="common">Cork oak</name>
    <dbReference type="NCBI Taxonomy" id="58331"/>
    <lineage>
        <taxon>Eukaryota</taxon>
        <taxon>Viridiplantae</taxon>
        <taxon>Streptophyta</taxon>
        <taxon>Embryophyta</taxon>
        <taxon>Tracheophyta</taxon>
        <taxon>Spermatophyta</taxon>
        <taxon>Magnoliopsida</taxon>
        <taxon>eudicotyledons</taxon>
        <taxon>Gunneridae</taxon>
        <taxon>Pentapetalae</taxon>
        <taxon>rosids</taxon>
        <taxon>fabids</taxon>
        <taxon>Fagales</taxon>
        <taxon>Fagaceae</taxon>
        <taxon>Quercus</taxon>
    </lineage>
</organism>
<proteinExistence type="predicted"/>
<dbReference type="PANTHER" id="PTHR32278">
    <property type="entry name" value="F-BOX DOMAIN-CONTAINING PROTEIN"/>
    <property type="match status" value="1"/>
</dbReference>
<evidence type="ECO:0000259" key="1">
    <source>
        <dbReference type="PROSITE" id="PS50181"/>
    </source>
</evidence>
<evidence type="ECO:0000313" key="3">
    <source>
        <dbReference type="Proteomes" id="UP000237347"/>
    </source>
</evidence>
<protein>
    <submittedName>
        <fullName evidence="2">F-box protein pp2-b10</fullName>
    </submittedName>
</protein>
<gene>
    <name evidence="2" type="primary">PP2B10_10</name>
    <name evidence="2" type="ORF">CFP56_015687</name>
</gene>
<dbReference type="InterPro" id="IPR036047">
    <property type="entry name" value="F-box-like_dom_sf"/>
</dbReference>